<accession>A0ABP2ASZ9</accession>
<evidence type="ECO:0000256" key="5">
    <source>
        <dbReference type="ARBA" id="ARBA00047590"/>
    </source>
</evidence>
<reference evidence="8 9" key="1">
    <citation type="submission" date="2015-09" db="EMBL/GenBank/DDBJ databases">
        <authorList>
            <consortium name="Pathogen Informatics"/>
            <person name="Wu L."/>
            <person name="Ma J."/>
        </authorList>
    </citation>
    <scope>NUCLEOTIDE SEQUENCE [LARGE SCALE GENOMIC DNA]</scope>
    <source>
        <strain evidence="8 9">2789STDY5834858</strain>
    </source>
</reference>
<comment type="similarity">
    <text evidence="1 7">Belongs to the esterase D family.</text>
</comment>
<gene>
    <name evidence="8" type="ORF">ERS852473_01141</name>
</gene>
<dbReference type="Pfam" id="PF00756">
    <property type="entry name" value="Esterase"/>
    <property type="match status" value="1"/>
</dbReference>
<comment type="function">
    <text evidence="7">Serine hydrolase involved in the detoxification of formaldehyde.</text>
</comment>
<dbReference type="Gene3D" id="3.40.50.1820">
    <property type="entry name" value="alpha/beta hydrolase"/>
    <property type="match status" value="1"/>
</dbReference>
<dbReference type="PANTHER" id="PTHR10061:SF0">
    <property type="entry name" value="S-FORMYLGLUTATHIONE HYDROLASE"/>
    <property type="match status" value="1"/>
</dbReference>
<dbReference type="EC" id="3.1.2.12" evidence="2 6"/>
<dbReference type="PANTHER" id="PTHR10061">
    <property type="entry name" value="S-FORMYLGLUTATHIONE HYDROLASE"/>
    <property type="match status" value="1"/>
</dbReference>
<dbReference type="NCBIfam" id="TIGR02821">
    <property type="entry name" value="fghA_ester_D"/>
    <property type="match status" value="1"/>
</dbReference>
<keyword evidence="9" id="KW-1185">Reference proteome</keyword>
<evidence type="ECO:0000256" key="2">
    <source>
        <dbReference type="ARBA" id="ARBA00012479"/>
    </source>
</evidence>
<evidence type="ECO:0000256" key="6">
    <source>
        <dbReference type="NCBIfam" id="TIGR02821"/>
    </source>
</evidence>
<dbReference type="EMBL" id="CYZR01000003">
    <property type="protein sequence ID" value="CUN80538.1"/>
    <property type="molecule type" value="Genomic_DNA"/>
</dbReference>
<evidence type="ECO:0000256" key="3">
    <source>
        <dbReference type="ARBA" id="ARBA00022487"/>
    </source>
</evidence>
<sequence>MMKLKEIERHSSFNGEQYKYSHYSKILDCTMTFSLYLPSNKQNEKIPLIWWLSGLTCTDDIFTQKSGFQRLANKYQVAVIIPDTSPRGEHIPDDKDWDLGQGAGFYLNATRDPWAKNYKMYSYITEELTDIVKSLIPNFSGKESIMGHSMGGHGALVLGMKNSTRFKAISAFAPILNPSNVPWGIKAFSTYLGENKNSWQEWDATELIKITNVPPILITQGTKDNFYKEQLNETLFLKNAKENNQIVNYNQVEGYDHSYFFIATFLEEHFEFHMRYLK</sequence>
<keyword evidence="3 7" id="KW-0719">Serine esterase</keyword>
<dbReference type="InterPro" id="IPR014186">
    <property type="entry name" value="S-formylglutathione_hydrol"/>
</dbReference>
<dbReference type="InterPro" id="IPR000801">
    <property type="entry name" value="Esterase-like"/>
</dbReference>
<comment type="catalytic activity">
    <reaction evidence="5 7">
        <text>S-formylglutathione + H2O = formate + glutathione + H(+)</text>
        <dbReference type="Rhea" id="RHEA:14961"/>
        <dbReference type="ChEBI" id="CHEBI:15377"/>
        <dbReference type="ChEBI" id="CHEBI:15378"/>
        <dbReference type="ChEBI" id="CHEBI:15740"/>
        <dbReference type="ChEBI" id="CHEBI:57688"/>
        <dbReference type="ChEBI" id="CHEBI:57925"/>
        <dbReference type="EC" id="3.1.2.12"/>
    </reaction>
</comment>
<evidence type="ECO:0000256" key="4">
    <source>
        <dbReference type="ARBA" id="ARBA00022801"/>
    </source>
</evidence>
<organism evidence="8 9">
    <name type="scientific">Sarcina ventriculi</name>
    <name type="common">Clostridium ventriculi</name>
    <dbReference type="NCBI Taxonomy" id="1267"/>
    <lineage>
        <taxon>Bacteria</taxon>
        <taxon>Bacillati</taxon>
        <taxon>Bacillota</taxon>
        <taxon>Clostridia</taxon>
        <taxon>Eubacteriales</taxon>
        <taxon>Clostridiaceae</taxon>
        <taxon>Sarcina</taxon>
    </lineage>
</organism>
<comment type="caution">
    <text evidence="8">The sequence shown here is derived from an EMBL/GenBank/DDBJ whole genome shotgun (WGS) entry which is preliminary data.</text>
</comment>
<dbReference type="GO" id="GO:0018738">
    <property type="term" value="F:S-formylglutathione hydrolase activity"/>
    <property type="evidence" value="ECO:0007669"/>
    <property type="project" value="UniProtKB-EC"/>
</dbReference>
<evidence type="ECO:0000256" key="7">
    <source>
        <dbReference type="RuleBase" id="RU363068"/>
    </source>
</evidence>
<name>A0ABP2ASZ9_SARVE</name>
<dbReference type="InterPro" id="IPR029058">
    <property type="entry name" value="AB_hydrolase_fold"/>
</dbReference>
<proteinExistence type="inferred from homology"/>
<evidence type="ECO:0000313" key="8">
    <source>
        <dbReference type="EMBL" id="CUN80538.1"/>
    </source>
</evidence>
<evidence type="ECO:0000256" key="1">
    <source>
        <dbReference type="ARBA" id="ARBA00005622"/>
    </source>
</evidence>
<protein>
    <recommendedName>
        <fullName evidence="2 6">S-formylglutathione hydrolase</fullName>
        <ecNumber evidence="2 6">3.1.2.12</ecNumber>
    </recommendedName>
</protein>
<keyword evidence="4 7" id="KW-0378">Hydrolase</keyword>
<dbReference type="SUPFAM" id="SSF53474">
    <property type="entry name" value="alpha/beta-Hydrolases"/>
    <property type="match status" value="1"/>
</dbReference>
<dbReference type="Proteomes" id="UP000095488">
    <property type="component" value="Unassembled WGS sequence"/>
</dbReference>
<evidence type="ECO:0000313" key="9">
    <source>
        <dbReference type="Proteomes" id="UP000095488"/>
    </source>
</evidence>